<evidence type="ECO:0000313" key="2">
    <source>
        <dbReference type="Proteomes" id="UP000245119"/>
    </source>
</evidence>
<dbReference type="Proteomes" id="UP000245119">
    <property type="component" value="Linkage Group LG10"/>
</dbReference>
<name>A0A2T7NNW4_POMCA</name>
<organism evidence="1 2">
    <name type="scientific">Pomacea canaliculata</name>
    <name type="common">Golden apple snail</name>
    <dbReference type="NCBI Taxonomy" id="400727"/>
    <lineage>
        <taxon>Eukaryota</taxon>
        <taxon>Metazoa</taxon>
        <taxon>Spiralia</taxon>
        <taxon>Lophotrochozoa</taxon>
        <taxon>Mollusca</taxon>
        <taxon>Gastropoda</taxon>
        <taxon>Caenogastropoda</taxon>
        <taxon>Architaenioglossa</taxon>
        <taxon>Ampullarioidea</taxon>
        <taxon>Ampullariidae</taxon>
        <taxon>Pomacea</taxon>
    </lineage>
</organism>
<dbReference type="EMBL" id="PZQS01000010">
    <property type="protein sequence ID" value="PVD22858.1"/>
    <property type="molecule type" value="Genomic_DNA"/>
</dbReference>
<comment type="caution">
    <text evidence="1">The sequence shown here is derived from an EMBL/GenBank/DDBJ whole genome shotgun (WGS) entry which is preliminary data.</text>
</comment>
<sequence length="332" mass="36448">MDGSFFLPRSTLPALSITGLSRDRHDVTTSRAARLVKQRRPVDVSSSTRMFQKIDDHCVKLQRQLLLTLNEVHHQGLLWKMQQQDSQKPTCLPASLPVASGDLRDVLATEAYSRRGEIELPDLDLARTGAPSNQNLAPQVAVLVCQEGYPETADSVATGGNFGGASVWIAGVSVTADNDILDEKGADPGNRPGEVEEEDCILEDGDGGCLEANSLSLTAGNDLLDRDGAGEAAGLKPVLQTVNEPRYQGCSSKVPDNQARSRIHYVNANHAELGQETLQHEYRILKALDQDVYHDFQHKKFRNSGSTTLPKLRSKKDQPRVHFYKVKVVETD</sequence>
<dbReference type="AlphaFoldDB" id="A0A2T7NNW4"/>
<accession>A0A2T7NNW4</accession>
<evidence type="ECO:0000313" key="1">
    <source>
        <dbReference type="EMBL" id="PVD22858.1"/>
    </source>
</evidence>
<gene>
    <name evidence="1" type="ORF">C0Q70_16117</name>
</gene>
<proteinExistence type="predicted"/>
<protein>
    <submittedName>
        <fullName evidence="1">Uncharacterized protein</fullName>
    </submittedName>
</protein>
<reference evidence="1 2" key="1">
    <citation type="submission" date="2018-04" db="EMBL/GenBank/DDBJ databases">
        <title>The genome of golden apple snail Pomacea canaliculata provides insight into stress tolerance and invasive adaptation.</title>
        <authorList>
            <person name="Liu C."/>
            <person name="Liu B."/>
            <person name="Ren Y."/>
            <person name="Zhang Y."/>
            <person name="Wang H."/>
            <person name="Li S."/>
            <person name="Jiang F."/>
            <person name="Yin L."/>
            <person name="Zhang G."/>
            <person name="Qian W."/>
            <person name="Fan W."/>
        </authorList>
    </citation>
    <scope>NUCLEOTIDE SEQUENCE [LARGE SCALE GENOMIC DNA]</scope>
    <source>
        <strain evidence="1">SZHN2017</strain>
        <tissue evidence="1">Muscle</tissue>
    </source>
</reference>
<keyword evidence="2" id="KW-1185">Reference proteome</keyword>